<dbReference type="OrthoDB" id="10752at2157"/>
<feature type="region of interest" description="Disordered" evidence="5">
    <location>
        <begin position="363"/>
        <end position="391"/>
    </location>
</feature>
<comment type="similarity">
    <text evidence="2">Belongs to the band 7/mec-2 family.</text>
</comment>
<evidence type="ECO:0000256" key="5">
    <source>
        <dbReference type="SAM" id="MobiDB-lite"/>
    </source>
</evidence>
<feature type="compositionally biased region" description="Acidic residues" evidence="5">
    <location>
        <begin position="375"/>
        <end position="391"/>
    </location>
</feature>
<dbReference type="SMART" id="SM00244">
    <property type="entry name" value="PHB"/>
    <property type="match status" value="1"/>
</dbReference>
<reference evidence="8" key="1">
    <citation type="journal article" date="2014" name="Int. J. Syst. Evol. Microbiol.">
        <title>Complete genome sequence of Corynebacterium casei LMG S-19264T (=DSM 44701T), isolated from a smear-ripened cheese.</title>
        <authorList>
            <consortium name="US DOE Joint Genome Institute (JGI-PGF)"/>
            <person name="Walter F."/>
            <person name="Albersmeier A."/>
            <person name="Kalinowski J."/>
            <person name="Ruckert C."/>
        </authorList>
    </citation>
    <scope>NUCLEOTIDE SEQUENCE</scope>
    <source>
        <strain evidence="8">JCM 14359</strain>
    </source>
</reference>
<dbReference type="AlphaFoldDB" id="A0A830EAM4"/>
<comment type="subcellular location">
    <subcellularLocation>
        <location evidence="1">Membrane</location>
        <topology evidence="1">Single-pass membrane protein</topology>
    </subcellularLocation>
</comment>
<dbReference type="InterPro" id="IPR050710">
    <property type="entry name" value="Band7/mec-2_domain"/>
</dbReference>
<organism evidence="8 9">
    <name type="scientific">Halobellus salinus</name>
    <dbReference type="NCBI Taxonomy" id="931585"/>
    <lineage>
        <taxon>Archaea</taxon>
        <taxon>Methanobacteriati</taxon>
        <taxon>Methanobacteriota</taxon>
        <taxon>Stenosarchaea group</taxon>
        <taxon>Halobacteria</taxon>
        <taxon>Halobacteriales</taxon>
        <taxon>Haloferacaceae</taxon>
        <taxon>Halobellus</taxon>
    </lineage>
</organism>
<protein>
    <submittedName>
        <fullName evidence="8">Phosphoesterase</fullName>
    </submittedName>
</protein>
<accession>A0A830EAM4</accession>
<keyword evidence="9" id="KW-1185">Reference proteome</keyword>
<evidence type="ECO:0000313" key="8">
    <source>
        <dbReference type="EMBL" id="GGJ07318.1"/>
    </source>
</evidence>
<dbReference type="GO" id="GO:0098552">
    <property type="term" value="C:side of membrane"/>
    <property type="evidence" value="ECO:0007669"/>
    <property type="project" value="UniProtKB-ARBA"/>
</dbReference>
<dbReference type="Gene3D" id="3.30.479.30">
    <property type="entry name" value="Band 7 domain"/>
    <property type="match status" value="1"/>
</dbReference>
<dbReference type="Pfam" id="PF01145">
    <property type="entry name" value="Band_7"/>
    <property type="match status" value="1"/>
</dbReference>
<dbReference type="InterPro" id="IPR036013">
    <property type="entry name" value="Band_7/SPFH_dom_sf"/>
</dbReference>
<evidence type="ECO:0000313" key="9">
    <source>
        <dbReference type="Proteomes" id="UP000653099"/>
    </source>
</evidence>
<dbReference type="Proteomes" id="UP000653099">
    <property type="component" value="Unassembled WGS sequence"/>
</dbReference>
<keyword evidence="6" id="KW-0472">Membrane</keyword>
<dbReference type="GO" id="GO:0005886">
    <property type="term" value="C:plasma membrane"/>
    <property type="evidence" value="ECO:0007669"/>
    <property type="project" value="UniProtKB-ARBA"/>
</dbReference>
<dbReference type="PRINTS" id="PR00721">
    <property type="entry name" value="STOMATIN"/>
</dbReference>
<proteinExistence type="inferred from homology"/>
<reference evidence="8" key="2">
    <citation type="submission" date="2020-09" db="EMBL/GenBank/DDBJ databases">
        <authorList>
            <person name="Sun Q."/>
            <person name="Ohkuma M."/>
        </authorList>
    </citation>
    <scope>NUCLEOTIDE SEQUENCE</scope>
    <source>
        <strain evidence="8">JCM 14359</strain>
    </source>
</reference>
<dbReference type="InterPro" id="IPR001972">
    <property type="entry name" value="Stomatin_HflK_fam"/>
</dbReference>
<dbReference type="PANTHER" id="PTHR43327">
    <property type="entry name" value="STOMATIN-LIKE PROTEIN 2, MITOCHONDRIAL"/>
    <property type="match status" value="1"/>
</dbReference>
<evidence type="ECO:0000259" key="7">
    <source>
        <dbReference type="SMART" id="SM00244"/>
    </source>
</evidence>
<feature type="domain" description="Band 7" evidence="7">
    <location>
        <begin position="59"/>
        <end position="216"/>
    </location>
</feature>
<keyword evidence="3 6" id="KW-0812">Transmembrane</keyword>
<evidence type="ECO:0000256" key="2">
    <source>
        <dbReference type="ARBA" id="ARBA00008164"/>
    </source>
</evidence>
<dbReference type="PANTHER" id="PTHR43327:SF10">
    <property type="entry name" value="STOMATIN-LIKE PROTEIN 2, MITOCHONDRIAL"/>
    <property type="match status" value="1"/>
</dbReference>
<feature type="transmembrane region" description="Helical" evidence="6">
    <location>
        <begin position="44"/>
        <end position="61"/>
    </location>
</feature>
<dbReference type="EMBL" id="BMOC01000009">
    <property type="protein sequence ID" value="GGJ07318.1"/>
    <property type="molecule type" value="Genomic_DNA"/>
</dbReference>
<keyword evidence="4 6" id="KW-1133">Transmembrane helix</keyword>
<dbReference type="FunFam" id="3.30.479.30:FF:000004">
    <property type="entry name" value="Putative membrane protease family, stomatin"/>
    <property type="match status" value="1"/>
</dbReference>
<sequence>MSSIFRELGRRSAGSVPGRLLPAAAAVVALILVVATFGTDPTTVAGMVALALAVTTVYSAVEVVNAYEKRALTVFGEYRTLLEPGISFVPPFVSKTYTFDMRTQTIDVPKQEAITRDNSPVTADAVVYIRVMDAKRAFLEVDNYKKAVSDLAQTTLRAVLGDMDLDDTLSEREVINRRINEELDAPTDEWGIRVESVEVRSVKPSRDVEDAMEQQSSAERRRRAMILEAQGQRRSAIETAQGEQQSNVISAQGEKQASVLRAQGDAVATVLRARASESMGERAIVDRGLESLERIGTSPSSTFVLPQELTSLLGRYGRGLTGSDVQESAGLESLEFDAETRKLLGLDDIDEIIAAVEDAEAGDAVGDLDGREGEAAADVDLNLEESYESTR</sequence>
<dbReference type="SUPFAM" id="SSF117892">
    <property type="entry name" value="Band 7/SPFH domain"/>
    <property type="match status" value="1"/>
</dbReference>
<evidence type="ECO:0000256" key="1">
    <source>
        <dbReference type="ARBA" id="ARBA00004167"/>
    </source>
</evidence>
<evidence type="ECO:0000256" key="4">
    <source>
        <dbReference type="ARBA" id="ARBA00022989"/>
    </source>
</evidence>
<comment type="caution">
    <text evidence="8">The sequence shown here is derived from an EMBL/GenBank/DDBJ whole genome shotgun (WGS) entry which is preliminary data.</text>
</comment>
<gene>
    <name evidence="8" type="ORF">GCM10008995_16470</name>
</gene>
<name>A0A830EAM4_9EURY</name>
<evidence type="ECO:0000256" key="3">
    <source>
        <dbReference type="ARBA" id="ARBA00022692"/>
    </source>
</evidence>
<feature type="transmembrane region" description="Helical" evidence="6">
    <location>
        <begin position="20"/>
        <end position="38"/>
    </location>
</feature>
<dbReference type="RefSeq" id="WP_188786923.1">
    <property type="nucleotide sequence ID" value="NZ_BMOC01000009.1"/>
</dbReference>
<dbReference type="InterPro" id="IPR001107">
    <property type="entry name" value="Band_7"/>
</dbReference>
<evidence type="ECO:0000256" key="6">
    <source>
        <dbReference type="SAM" id="Phobius"/>
    </source>
</evidence>